<feature type="domain" description="AMP-dependent synthetase/ligase" evidence="4">
    <location>
        <begin position="16"/>
        <end position="415"/>
    </location>
</feature>
<evidence type="ECO:0000256" key="1">
    <source>
        <dbReference type="ARBA" id="ARBA00022598"/>
    </source>
</evidence>
<dbReference type="AlphaFoldDB" id="A0A5C6V0L3"/>
<sequence>MFDTVTRLFDIPKYQLENYPLGTALAGKIDGNWKTFSTHDFIENINLVSKGLLKLGLKTGDKICIVSQNRPEWNFLDLGALQVGIVVVPIYPTSSKEDFSYIMNNCEAKLIAVETDELLEKVNSVKSEVASLEHIYSFNHTDAAHFSELLKVGEDGNQDEVEAIKETIKEDDLATLIYTSGTTGRPKGVMLSHKNLVSNAKASDERFPLSRGSKALSFLPICHVFERMVCYLYMLMCTEIWYAESMDTIGDNLKEVKPHVFTTVPRLLEKVYDKIVAKGQDLTGIKKALFFWALDLGLKYDIPSRTTGLYKFKLNIARKIIFSKWQEALGGNVGIIASGSAALQPRLARVFNAAGIPVVEGYGLTETSPVIAVGMWEGENVRFGTVGKTIPGVEVKIAEDGEICVKGPNVMQGYYKLPEKTAEVIDAEGWFHTGDIGEMVEGKFLKITDRKKEIFKTSGGKYVAPQLIENKFKESRFIENVAVIGENQKFPAALVIPDFEFVKSWCKEKSINIPGSNEELIQMKEVKDRIWEEVEKYNEQFGRWERVKKVKLLAKEFSIDGGELTPTLKLKRKVILEKYKDLIEEIYS</sequence>
<dbReference type="SUPFAM" id="SSF56801">
    <property type="entry name" value="Acetyl-CoA synthetase-like"/>
    <property type="match status" value="1"/>
</dbReference>
<comment type="caution">
    <text evidence="5">The sequence shown here is derived from an EMBL/GenBank/DDBJ whole genome shotgun (WGS) entry which is preliminary data.</text>
</comment>
<keyword evidence="2" id="KW-0276">Fatty acid metabolism</keyword>
<evidence type="ECO:0000259" key="4">
    <source>
        <dbReference type="Pfam" id="PF00501"/>
    </source>
</evidence>
<protein>
    <submittedName>
        <fullName evidence="5">Long-chain fatty acid--CoA ligase</fullName>
    </submittedName>
</protein>
<reference evidence="5 6" key="1">
    <citation type="submission" date="2019-08" db="EMBL/GenBank/DDBJ databases">
        <title>Genome of Luteibaculum oceani JCM 18817.</title>
        <authorList>
            <person name="Bowman J.P."/>
        </authorList>
    </citation>
    <scope>NUCLEOTIDE SEQUENCE [LARGE SCALE GENOMIC DNA]</scope>
    <source>
        <strain evidence="5 6">JCM 18817</strain>
    </source>
</reference>
<dbReference type="PANTHER" id="PTHR43272:SF32">
    <property type="entry name" value="AMP-DEPENDENT SYNTHETASE_LIGASE DOMAIN-CONTAINING PROTEIN"/>
    <property type="match status" value="1"/>
</dbReference>
<evidence type="ECO:0000313" key="5">
    <source>
        <dbReference type="EMBL" id="TXC78474.1"/>
    </source>
</evidence>
<dbReference type="EMBL" id="VORB01000007">
    <property type="protein sequence ID" value="TXC78474.1"/>
    <property type="molecule type" value="Genomic_DNA"/>
</dbReference>
<evidence type="ECO:0000256" key="2">
    <source>
        <dbReference type="ARBA" id="ARBA00022832"/>
    </source>
</evidence>
<keyword evidence="6" id="KW-1185">Reference proteome</keyword>
<evidence type="ECO:0000256" key="3">
    <source>
        <dbReference type="ARBA" id="ARBA00023098"/>
    </source>
</evidence>
<dbReference type="PRINTS" id="PR00154">
    <property type="entry name" value="AMPBINDING"/>
</dbReference>
<dbReference type="Gene3D" id="3.40.50.12780">
    <property type="entry name" value="N-terminal domain of ligase-like"/>
    <property type="match status" value="2"/>
</dbReference>
<dbReference type="Pfam" id="PF00501">
    <property type="entry name" value="AMP-binding"/>
    <property type="match status" value="1"/>
</dbReference>
<keyword evidence="1 5" id="KW-0436">Ligase</keyword>
<dbReference type="InterPro" id="IPR042099">
    <property type="entry name" value="ANL_N_sf"/>
</dbReference>
<dbReference type="RefSeq" id="WP_147014896.1">
    <property type="nucleotide sequence ID" value="NZ_VORB01000007.1"/>
</dbReference>
<keyword evidence="3" id="KW-0443">Lipid metabolism</keyword>
<proteinExistence type="predicted"/>
<accession>A0A5C6V0L3</accession>
<organism evidence="5 6">
    <name type="scientific">Luteibaculum oceani</name>
    <dbReference type="NCBI Taxonomy" id="1294296"/>
    <lineage>
        <taxon>Bacteria</taxon>
        <taxon>Pseudomonadati</taxon>
        <taxon>Bacteroidota</taxon>
        <taxon>Flavobacteriia</taxon>
        <taxon>Flavobacteriales</taxon>
        <taxon>Luteibaculaceae</taxon>
        <taxon>Luteibaculum</taxon>
    </lineage>
</organism>
<dbReference type="GO" id="GO:0016020">
    <property type="term" value="C:membrane"/>
    <property type="evidence" value="ECO:0007669"/>
    <property type="project" value="TreeGrafter"/>
</dbReference>
<dbReference type="Proteomes" id="UP000321168">
    <property type="component" value="Unassembled WGS sequence"/>
</dbReference>
<dbReference type="Pfam" id="PF23562">
    <property type="entry name" value="AMP-binding_C_3"/>
    <property type="match status" value="1"/>
</dbReference>
<gene>
    <name evidence="5" type="ORF">FRX97_09080</name>
</gene>
<name>A0A5C6V0L3_9FLAO</name>
<dbReference type="InterPro" id="IPR020459">
    <property type="entry name" value="AMP-binding"/>
</dbReference>
<dbReference type="OrthoDB" id="9803968at2"/>
<dbReference type="CDD" id="cd05907">
    <property type="entry name" value="VL_LC_FACS_like"/>
    <property type="match status" value="1"/>
</dbReference>
<dbReference type="GO" id="GO:0004467">
    <property type="term" value="F:long-chain fatty acid-CoA ligase activity"/>
    <property type="evidence" value="ECO:0007669"/>
    <property type="project" value="TreeGrafter"/>
</dbReference>
<dbReference type="PROSITE" id="PS00455">
    <property type="entry name" value="AMP_BINDING"/>
    <property type="match status" value="1"/>
</dbReference>
<dbReference type="InterPro" id="IPR020845">
    <property type="entry name" value="AMP-binding_CS"/>
</dbReference>
<evidence type="ECO:0000313" key="6">
    <source>
        <dbReference type="Proteomes" id="UP000321168"/>
    </source>
</evidence>
<dbReference type="PANTHER" id="PTHR43272">
    <property type="entry name" value="LONG-CHAIN-FATTY-ACID--COA LIGASE"/>
    <property type="match status" value="1"/>
</dbReference>
<dbReference type="InterPro" id="IPR000873">
    <property type="entry name" value="AMP-dep_synth/lig_dom"/>
</dbReference>